<dbReference type="PANTHER" id="PTHR43833">
    <property type="entry name" value="POTASSIUM CHANNEL PROTEIN 2-RELATED-RELATED"/>
    <property type="match status" value="1"/>
</dbReference>
<feature type="domain" description="RCK N-terminal" evidence="1">
    <location>
        <begin position="2"/>
        <end position="119"/>
    </location>
</feature>
<dbReference type="SUPFAM" id="SSF116726">
    <property type="entry name" value="TrkA C-terminal domain-like"/>
    <property type="match status" value="1"/>
</dbReference>
<gene>
    <name evidence="3" type="ORF">ENI32_02790</name>
    <name evidence="4" type="ORF">SBU_000920</name>
</gene>
<evidence type="ECO:0000259" key="1">
    <source>
        <dbReference type="PROSITE" id="PS51201"/>
    </source>
</evidence>
<feature type="domain" description="RCK C-terminal" evidence="2">
    <location>
        <begin position="132"/>
        <end position="218"/>
    </location>
</feature>
<dbReference type="Gene3D" id="3.40.50.720">
    <property type="entry name" value="NAD(P)-binding Rossmann-like Domain"/>
    <property type="match status" value="1"/>
</dbReference>
<dbReference type="GO" id="GO:0006813">
    <property type="term" value="P:potassium ion transport"/>
    <property type="evidence" value="ECO:0007669"/>
    <property type="project" value="InterPro"/>
</dbReference>
<reference evidence="3" key="2">
    <citation type="journal article" date="2020" name="mSystems">
        <title>Genome- and Community-Level Interaction Insights into Carbon Utilization and Element Cycling Functions of Hydrothermarchaeota in Hydrothermal Sediment.</title>
        <authorList>
            <person name="Zhou Z."/>
            <person name="Liu Y."/>
            <person name="Xu W."/>
            <person name="Pan J."/>
            <person name="Luo Z.H."/>
            <person name="Li M."/>
        </authorList>
    </citation>
    <scope>NUCLEOTIDE SEQUENCE [LARGE SCALE GENOMIC DNA]</scope>
    <source>
        <strain evidence="3">HyVt-386</strain>
    </source>
</reference>
<dbReference type="PANTHER" id="PTHR43833:SF9">
    <property type="entry name" value="POTASSIUM CHANNEL PROTEIN YUGO-RELATED"/>
    <property type="match status" value="1"/>
</dbReference>
<evidence type="ECO:0000313" key="4">
    <source>
        <dbReference type="EMBL" id="OFV66378.1"/>
    </source>
</evidence>
<dbReference type="PROSITE" id="PS51202">
    <property type="entry name" value="RCK_C"/>
    <property type="match status" value="1"/>
</dbReference>
<organism evidence="4 5">
    <name type="scientific">Candidatus Syntropharchaeum butanivorans</name>
    <dbReference type="NCBI Taxonomy" id="1839936"/>
    <lineage>
        <taxon>Archaea</taxon>
        <taxon>Methanobacteriati</taxon>
        <taxon>Methanobacteriota</taxon>
        <taxon>Stenosarchaea group</taxon>
        <taxon>Methanomicrobia</taxon>
        <taxon>Methanosarcinales</taxon>
        <taxon>ANME-2 cluster</taxon>
        <taxon>Candidatus Syntropharchaeum</taxon>
    </lineage>
</organism>
<accession>A0A1F2P5B6</accession>
<dbReference type="Proteomes" id="UP000185779">
    <property type="component" value="Unassembled WGS sequence"/>
</dbReference>
<comment type="caution">
    <text evidence="4">The sequence shown here is derived from an EMBL/GenBank/DDBJ whole genome shotgun (WGS) entry which is preliminary data.</text>
</comment>
<dbReference type="InterPro" id="IPR036721">
    <property type="entry name" value="RCK_C_sf"/>
</dbReference>
<dbReference type="Pfam" id="PF02254">
    <property type="entry name" value="TrkA_N"/>
    <property type="match status" value="1"/>
</dbReference>
<keyword evidence="5" id="KW-1185">Reference proteome</keyword>
<dbReference type="EMBL" id="DRIE01000046">
    <property type="protein sequence ID" value="HEC56799.1"/>
    <property type="molecule type" value="Genomic_DNA"/>
</dbReference>
<name>A0A1F2P5B6_9EURY</name>
<proteinExistence type="predicted"/>
<dbReference type="Proteomes" id="UP000885936">
    <property type="component" value="Unassembled WGS sequence"/>
</dbReference>
<protein>
    <submittedName>
        <fullName evidence="4">K+ transport system, NAD-binding component</fullName>
    </submittedName>
    <submittedName>
        <fullName evidence="3">TrkA family potassium uptake protein</fullName>
    </submittedName>
</protein>
<sequence length="222" mass="24195">MKDHYVVIGYGDVGRAVVEVIRGKTELVIVDRDEEKLKKARLPYIVGDGVEEETLDLAGVRNARMVIILLEKDTDTIFATLLVRSMNPHAVILARANTVEGIEQIYRAGADFVAALPIVAGQMLAKLVTGADTLEDVVKLCEGIEILKHTVGDGSPMVGKSLVDLDIRFKTGCTVIGIKRGEDVIVEIEPSTRIEAGDVLAVIGHEEQVERFKEMFGDLRGS</sequence>
<dbReference type="EMBL" id="LYOR01000003">
    <property type="protein sequence ID" value="OFV66378.1"/>
    <property type="molecule type" value="Genomic_DNA"/>
</dbReference>
<dbReference type="InterPro" id="IPR050721">
    <property type="entry name" value="Trk_Ktr_HKT_K-transport"/>
</dbReference>
<dbReference type="InterPro" id="IPR036291">
    <property type="entry name" value="NAD(P)-bd_dom_sf"/>
</dbReference>
<evidence type="ECO:0000313" key="3">
    <source>
        <dbReference type="EMBL" id="HEC56799.1"/>
    </source>
</evidence>
<evidence type="ECO:0000313" key="5">
    <source>
        <dbReference type="Proteomes" id="UP000185779"/>
    </source>
</evidence>
<dbReference type="PROSITE" id="PS51201">
    <property type="entry name" value="RCK_N"/>
    <property type="match status" value="1"/>
</dbReference>
<dbReference type="STRING" id="1839936.SBU_000920"/>
<dbReference type="Pfam" id="PF02080">
    <property type="entry name" value="TrkA_C"/>
    <property type="match status" value="1"/>
</dbReference>
<reference evidence="4 5" key="1">
    <citation type="submission" date="2016-05" db="EMBL/GenBank/DDBJ databases">
        <title>Microbial consortia oxidize butane by reversing methanogenesis.</title>
        <authorList>
            <person name="Laso-Perez R."/>
            <person name="Richter M."/>
            <person name="Wegener G."/>
            <person name="Musat F."/>
        </authorList>
    </citation>
    <scope>NUCLEOTIDE SEQUENCE [LARGE SCALE GENOMIC DNA]</scope>
    <source>
        <strain evidence="4">BOX1</strain>
    </source>
</reference>
<dbReference type="InterPro" id="IPR006037">
    <property type="entry name" value="RCK_C"/>
</dbReference>
<dbReference type="GO" id="GO:0008324">
    <property type="term" value="F:monoatomic cation transmembrane transporter activity"/>
    <property type="evidence" value="ECO:0007669"/>
    <property type="project" value="InterPro"/>
</dbReference>
<dbReference type="AlphaFoldDB" id="A0A1F2P5B6"/>
<dbReference type="InterPro" id="IPR003148">
    <property type="entry name" value="RCK_N"/>
</dbReference>
<dbReference type="SUPFAM" id="SSF51735">
    <property type="entry name" value="NAD(P)-binding Rossmann-fold domains"/>
    <property type="match status" value="1"/>
</dbReference>
<dbReference type="Gene3D" id="3.30.70.1450">
    <property type="entry name" value="Regulator of K+ conductance, C-terminal domain"/>
    <property type="match status" value="1"/>
</dbReference>
<evidence type="ECO:0000259" key="2">
    <source>
        <dbReference type="PROSITE" id="PS51202"/>
    </source>
</evidence>